<dbReference type="EMBL" id="CP109071">
    <property type="protein sequence ID" value="WSA30970.1"/>
    <property type="molecule type" value="Genomic_DNA"/>
</dbReference>
<dbReference type="Gene3D" id="1.25.40.10">
    <property type="entry name" value="Tetratricopeptide repeat domain"/>
    <property type="match status" value="1"/>
</dbReference>
<keyword evidence="5" id="KW-1185">Reference proteome</keyword>
<dbReference type="SMART" id="SM00530">
    <property type="entry name" value="HTH_XRE"/>
    <property type="match status" value="1"/>
</dbReference>
<dbReference type="RefSeq" id="WP_091629979.1">
    <property type="nucleotide sequence ID" value="NZ_CP109071.1"/>
</dbReference>
<proteinExistence type="predicted"/>
<evidence type="ECO:0000313" key="2">
    <source>
        <dbReference type="EMBL" id="SCL69072.1"/>
    </source>
</evidence>
<gene>
    <name evidence="2" type="ORF">GA0070608_3900</name>
    <name evidence="3" type="ORF">OIE14_22795</name>
</gene>
<name>A0A1C6VS89_9ACTN</name>
<accession>A0A1C6VS89</accession>
<dbReference type="InterPro" id="IPR010982">
    <property type="entry name" value="Lambda_DNA-bd_dom_sf"/>
</dbReference>
<dbReference type="Pfam" id="PF13560">
    <property type="entry name" value="HTH_31"/>
    <property type="match status" value="1"/>
</dbReference>
<protein>
    <submittedName>
        <fullName evidence="2">Helix-turn-helix domain-containing protein</fullName>
    </submittedName>
</protein>
<evidence type="ECO:0000259" key="1">
    <source>
        <dbReference type="PROSITE" id="PS50943"/>
    </source>
</evidence>
<evidence type="ECO:0000313" key="3">
    <source>
        <dbReference type="EMBL" id="WSA30970.1"/>
    </source>
</evidence>
<dbReference type="Proteomes" id="UP001334804">
    <property type="component" value="Chromosome"/>
</dbReference>
<dbReference type="GO" id="GO:0003677">
    <property type="term" value="F:DNA binding"/>
    <property type="evidence" value="ECO:0007669"/>
    <property type="project" value="InterPro"/>
</dbReference>
<dbReference type="STRING" id="47871.GA0070608_3900"/>
<dbReference type="PROSITE" id="PS50943">
    <property type="entry name" value="HTH_CROC1"/>
    <property type="match status" value="1"/>
</dbReference>
<dbReference type="OrthoDB" id="3380004at2"/>
<feature type="domain" description="HTH cro/C1-type" evidence="1">
    <location>
        <begin position="18"/>
        <end position="71"/>
    </location>
</feature>
<organism evidence="2 4">
    <name type="scientific">Micromonospora peucetia</name>
    <dbReference type="NCBI Taxonomy" id="47871"/>
    <lineage>
        <taxon>Bacteria</taxon>
        <taxon>Bacillati</taxon>
        <taxon>Actinomycetota</taxon>
        <taxon>Actinomycetes</taxon>
        <taxon>Micromonosporales</taxon>
        <taxon>Micromonosporaceae</taxon>
        <taxon>Micromonospora</taxon>
    </lineage>
</organism>
<dbReference type="CDD" id="cd00093">
    <property type="entry name" value="HTH_XRE"/>
    <property type="match status" value="1"/>
</dbReference>
<dbReference type="InterPro" id="IPR001387">
    <property type="entry name" value="Cro/C1-type_HTH"/>
</dbReference>
<evidence type="ECO:0000313" key="5">
    <source>
        <dbReference type="Proteomes" id="UP001334804"/>
    </source>
</evidence>
<evidence type="ECO:0000313" key="4">
    <source>
        <dbReference type="Proteomes" id="UP000199343"/>
    </source>
</evidence>
<dbReference type="SUPFAM" id="SSF48452">
    <property type="entry name" value="TPR-like"/>
    <property type="match status" value="2"/>
</dbReference>
<sequence length="452" mass="46998">MTRPERVVAGAGGLGVRLQRLRAARGLTQRALAEPRYTAAYVSAVEGGRRVPSADAVAHFAERLGVTSADLTTGRSPADVVRLRLRLVGADLAGSTDEASAVCREVAEAAAELDERVLEARARLGLAGVALRRDDPDVASAEVDRAEALLAGAPGHVRAEAAAGRAAVVYHAGDPRYARYLLTEARDALARDGYPDPSTLLILHAELALCHVALGEEEAAAEAAGQSLALAVLAAPARVADLHLTVAGSLLASGRTAEAAVAAEQARQAARQVAMRVQLACCHRARGQGRRAAGDLAGALADLATAHAALADAGQPTPAREIGVELAEVYHALGQPERAEALLCDAADSHRAVPARPPALGGDAVVAARADRVRGLLRADADDRPGAERHLRAAAEGYRAAGRRRELAAVVLLLADRLDQWGRPGDALDLLRDGLHQVERLGERVAVLRATG</sequence>
<reference evidence="2 4" key="1">
    <citation type="submission" date="2016-06" db="EMBL/GenBank/DDBJ databases">
        <authorList>
            <person name="Kjaerup R.B."/>
            <person name="Dalgaard T.S."/>
            <person name="Juul-Madsen H.R."/>
        </authorList>
    </citation>
    <scope>NUCLEOTIDE SEQUENCE [LARGE SCALE GENOMIC DNA]</scope>
    <source>
        <strain evidence="2 4">DSM 43363</strain>
    </source>
</reference>
<dbReference type="Gene3D" id="1.10.260.40">
    <property type="entry name" value="lambda repressor-like DNA-binding domains"/>
    <property type="match status" value="1"/>
</dbReference>
<dbReference type="EMBL" id="FMIC01000002">
    <property type="protein sequence ID" value="SCL69072.1"/>
    <property type="molecule type" value="Genomic_DNA"/>
</dbReference>
<reference evidence="3 5" key="2">
    <citation type="submission" date="2022-10" db="EMBL/GenBank/DDBJ databases">
        <title>The complete genomes of actinobacterial strains from the NBC collection.</title>
        <authorList>
            <person name="Joergensen T.S."/>
            <person name="Alvarez Arevalo M."/>
            <person name="Sterndorff E.B."/>
            <person name="Faurdal D."/>
            <person name="Vuksanovic O."/>
            <person name="Mourched A.-S."/>
            <person name="Charusanti P."/>
            <person name="Shaw S."/>
            <person name="Blin K."/>
            <person name="Weber T."/>
        </authorList>
    </citation>
    <scope>NUCLEOTIDE SEQUENCE [LARGE SCALE GENOMIC DNA]</scope>
    <source>
        <strain evidence="3 5">NBC 01809</strain>
    </source>
</reference>
<dbReference type="InterPro" id="IPR011990">
    <property type="entry name" value="TPR-like_helical_dom_sf"/>
</dbReference>
<dbReference type="AlphaFoldDB" id="A0A1C6VS89"/>
<dbReference type="SUPFAM" id="SSF47413">
    <property type="entry name" value="lambda repressor-like DNA-binding domains"/>
    <property type="match status" value="1"/>
</dbReference>
<dbReference type="Proteomes" id="UP000199343">
    <property type="component" value="Unassembled WGS sequence"/>
</dbReference>